<keyword evidence="5" id="KW-1185">Reference proteome</keyword>
<feature type="domain" description="Acyltransferase MbtK/IucB-like conserved" evidence="3">
    <location>
        <begin position="363"/>
        <end position="410"/>
    </location>
</feature>
<feature type="region of interest" description="Disordered" evidence="2">
    <location>
        <begin position="219"/>
        <end position="275"/>
    </location>
</feature>
<dbReference type="Pfam" id="PF13523">
    <property type="entry name" value="Acetyltransf_8"/>
    <property type="match status" value="1"/>
</dbReference>
<proteinExistence type="inferred from homology"/>
<comment type="caution">
    <text evidence="4">The sequence shown here is derived from an EMBL/GenBank/DDBJ whole genome shotgun (WGS) entry which is preliminary data.</text>
</comment>
<protein>
    <recommendedName>
        <fullName evidence="3">Acyltransferase MbtK/IucB-like conserved domain-containing protein</fullName>
    </recommendedName>
</protein>
<evidence type="ECO:0000259" key="3">
    <source>
        <dbReference type="SMART" id="SM01006"/>
    </source>
</evidence>
<dbReference type="GO" id="GO:0019290">
    <property type="term" value="P:siderophore biosynthetic process"/>
    <property type="evidence" value="ECO:0007669"/>
    <property type="project" value="InterPro"/>
</dbReference>
<dbReference type="OrthoDB" id="448427at2759"/>
<dbReference type="GO" id="GO:0016410">
    <property type="term" value="F:N-acyltransferase activity"/>
    <property type="evidence" value="ECO:0007669"/>
    <property type="project" value="TreeGrafter"/>
</dbReference>
<dbReference type="SUPFAM" id="SSF55729">
    <property type="entry name" value="Acyl-CoA N-acyltransferases (Nat)"/>
    <property type="match status" value="1"/>
</dbReference>
<name>A0A5N6KP73_9ROSI</name>
<dbReference type="PANTHER" id="PTHR31438">
    <property type="entry name" value="LYSINE N-ACYLTRANSFERASE C17G9.06C-RELATED"/>
    <property type="match status" value="1"/>
</dbReference>
<dbReference type="Gene3D" id="3.40.630.30">
    <property type="match status" value="1"/>
</dbReference>
<evidence type="ECO:0000256" key="2">
    <source>
        <dbReference type="SAM" id="MobiDB-lite"/>
    </source>
</evidence>
<evidence type="ECO:0000313" key="4">
    <source>
        <dbReference type="EMBL" id="KAB8336889.1"/>
    </source>
</evidence>
<dbReference type="Proteomes" id="UP000327013">
    <property type="component" value="Unassembled WGS sequence"/>
</dbReference>
<dbReference type="InterPro" id="IPR016181">
    <property type="entry name" value="Acyl_CoA_acyltransferase"/>
</dbReference>
<dbReference type="InterPro" id="IPR019432">
    <property type="entry name" value="Acyltransferase_MbtK/IucB-like"/>
</dbReference>
<accession>A0A5N6KP73</accession>
<feature type="compositionally biased region" description="Polar residues" evidence="2">
    <location>
        <begin position="219"/>
        <end position="230"/>
    </location>
</feature>
<organism evidence="4 5">
    <name type="scientific">Carpinus fangiana</name>
    <dbReference type="NCBI Taxonomy" id="176857"/>
    <lineage>
        <taxon>Eukaryota</taxon>
        <taxon>Viridiplantae</taxon>
        <taxon>Streptophyta</taxon>
        <taxon>Embryophyta</taxon>
        <taxon>Tracheophyta</taxon>
        <taxon>Spermatophyta</taxon>
        <taxon>Magnoliopsida</taxon>
        <taxon>eudicotyledons</taxon>
        <taxon>Gunneridae</taxon>
        <taxon>Pentapetalae</taxon>
        <taxon>rosids</taxon>
        <taxon>fabids</taxon>
        <taxon>Fagales</taxon>
        <taxon>Betulaceae</taxon>
        <taxon>Carpinus</taxon>
    </lineage>
</organism>
<feature type="compositionally biased region" description="Acidic residues" evidence="2">
    <location>
        <begin position="46"/>
        <end position="60"/>
    </location>
</feature>
<comment type="similarity">
    <text evidence="1">Belongs to the lysine N-acyltransferase MbtK family.</text>
</comment>
<dbReference type="AlphaFoldDB" id="A0A5N6KP73"/>
<dbReference type="PANTHER" id="PTHR31438:SF1">
    <property type="entry name" value="LYSINE N-ACYLTRANSFERASE C17G9.06C-RELATED"/>
    <property type="match status" value="1"/>
</dbReference>
<dbReference type="SMART" id="SM01006">
    <property type="entry name" value="AlcB"/>
    <property type="match status" value="1"/>
</dbReference>
<feature type="compositionally biased region" description="Basic and acidic residues" evidence="2">
    <location>
        <begin position="246"/>
        <end position="256"/>
    </location>
</feature>
<feature type="region of interest" description="Disordered" evidence="2">
    <location>
        <begin position="331"/>
        <end position="351"/>
    </location>
</feature>
<sequence length="533" mass="60056">MAPSMVHLPNGQTLTVSPVFGGLAFKSNEWAVHRSAFPPGWTIILNEEDGDQDNEDDDAKEPEGVKKHTIHRYKKPTLQNDHMFISAISTPNSAEFKPACSPTRQIAMMVWATLWWYFHQAEPAPQLTTKASAKTADDGKPKGEWVMNINREGIFKSKNLLAKLERMGLIMSADSSVGTTPDDISGTNSRKMFISRRAFWQMDARIYLFTLSPVVNSPFPSGSPYSSRPTSPVRRAEGRSSPSPDGHAHAHDRAERSLTPMPSLPAQFASNSHMPTYYPPHPAQYTFTNSIRHPMRPKPFRQGETFYTRYVPSVGQFLSFRVASLSPRPISRQGPWSAQPFPTGAKSPLPHPSDSIIPTIGTMDLSADTDAELLHKWMNDPRVAHFWGEAGPLAHQEEFLKKGLASKHSFPCIGCWNGKPFGYFEIYWVKEDALGKYLGGDVGDYDRGLHCLVGEQEFRGPHRVQIWLSALVHYCWLSDMRTNAVMLEPRVDNTKLAQYCQQAGFYKEQEVTFPHKQSNLMKIRRDAWEKPAI</sequence>
<evidence type="ECO:0000313" key="5">
    <source>
        <dbReference type="Proteomes" id="UP000327013"/>
    </source>
</evidence>
<gene>
    <name evidence="4" type="ORF">FH972_021197</name>
</gene>
<feature type="region of interest" description="Disordered" evidence="2">
    <location>
        <begin position="44"/>
        <end position="68"/>
    </location>
</feature>
<reference evidence="4 5" key="1">
    <citation type="submission" date="2019-06" db="EMBL/GenBank/DDBJ databases">
        <title>A chromosomal-level reference genome of Carpinus fangiana (Coryloideae, Betulaceae).</title>
        <authorList>
            <person name="Yang X."/>
            <person name="Wang Z."/>
            <person name="Zhang L."/>
            <person name="Hao G."/>
            <person name="Liu J."/>
            <person name="Yang Y."/>
        </authorList>
    </citation>
    <scope>NUCLEOTIDE SEQUENCE [LARGE SCALE GENOMIC DNA]</scope>
    <source>
        <strain evidence="4">Cfa_2016G</strain>
        <tissue evidence="4">Leaf</tissue>
    </source>
</reference>
<evidence type="ECO:0000256" key="1">
    <source>
        <dbReference type="ARBA" id="ARBA00009893"/>
    </source>
</evidence>
<dbReference type="EMBL" id="VIBQ01000009">
    <property type="protein sequence ID" value="KAB8336889.1"/>
    <property type="molecule type" value="Genomic_DNA"/>
</dbReference>